<evidence type="ECO:0000256" key="1">
    <source>
        <dbReference type="ARBA" id="ARBA00004196"/>
    </source>
</evidence>
<evidence type="ECO:0000313" key="7">
    <source>
        <dbReference type="EMBL" id="EFN90892.1"/>
    </source>
</evidence>
<dbReference type="GO" id="GO:0004601">
    <property type="term" value="F:peroxidase activity"/>
    <property type="evidence" value="ECO:0007669"/>
    <property type="project" value="UniProtKB-KW"/>
</dbReference>
<dbReference type="Pfam" id="PF14289">
    <property type="entry name" value="DUF4369"/>
    <property type="match status" value="1"/>
</dbReference>
<dbReference type="PROSITE" id="PS51257">
    <property type="entry name" value="PROKAR_LIPOPROTEIN"/>
    <property type="match status" value="1"/>
</dbReference>
<dbReference type="RefSeq" id="WP_008449611.1">
    <property type="nucleotide sequence ID" value="NZ_ADFQ01000075.1"/>
</dbReference>
<dbReference type="InterPro" id="IPR025380">
    <property type="entry name" value="DUF4369"/>
</dbReference>
<dbReference type="Gene3D" id="3.40.30.10">
    <property type="entry name" value="Glutaredoxin"/>
    <property type="match status" value="1"/>
</dbReference>
<dbReference type="GO" id="GO:0017004">
    <property type="term" value="P:cytochrome complex assembly"/>
    <property type="evidence" value="ECO:0007669"/>
    <property type="project" value="UniProtKB-KW"/>
</dbReference>
<proteinExistence type="predicted"/>
<dbReference type="InterPro" id="IPR050553">
    <property type="entry name" value="Thioredoxin_ResA/DsbE_sf"/>
</dbReference>
<evidence type="ECO:0000256" key="3">
    <source>
        <dbReference type="ARBA" id="ARBA00023157"/>
    </source>
</evidence>
<dbReference type="InterPro" id="IPR000866">
    <property type="entry name" value="AhpC/TSA"/>
</dbReference>
<dbReference type="EMBL" id="ADFQ01000075">
    <property type="protein sequence ID" value="EFN90892.1"/>
    <property type="molecule type" value="Genomic_DNA"/>
</dbReference>
<comment type="subcellular location">
    <subcellularLocation>
        <location evidence="1">Cell envelope</location>
    </subcellularLocation>
</comment>
<dbReference type="CDD" id="cd02966">
    <property type="entry name" value="TlpA_like_family"/>
    <property type="match status" value="1"/>
</dbReference>
<dbReference type="PANTHER" id="PTHR42852">
    <property type="entry name" value="THIOL:DISULFIDE INTERCHANGE PROTEIN DSBE"/>
    <property type="match status" value="1"/>
</dbReference>
<dbReference type="InterPro" id="IPR036249">
    <property type="entry name" value="Thioredoxin-like_sf"/>
</dbReference>
<protein>
    <submittedName>
        <fullName evidence="7">Antioxidant, AhpC/TSA family</fullName>
        <ecNumber evidence="7">1.11.1.15</ecNumber>
    </submittedName>
</protein>
<accession>E1GWK9</accession>
<dbReference type="eggNOG" id="COG1225">
    <property type="taxonomic scope" value="Bacteria"/>
</dbReference>
<keyword evidence="7" id="KW-0560">Oxidoreductase</keyword>
<comment type="caution">
    <text evidence="7">The sequence shown here is derived from an EMBL/GenBank/DDBJ whole genome shotgun (WGS) entry which is preliminary data.</text>
</comment>
<evidence type="ECO:0000259" key="6">
    <source>
        <dbReference type="Pfam" id="PF14289"/>
    </source>
</evidence>
<reference evidence="7 8" key="1">
    <citation type="submission" date="2010-09" db="EMBL/GenBank/DDBJ databases">
        <authorList>
            <person name="Harkins D.M."/>
            <person name="Madupu R."/>
            <person name="Durkin A.S."/>
            <person name="Torralba M."/>
            <person name="Methe B."/>
            <person name="Sutton G.G."/>
            <person name="Nelson K.E."/>
        </authorList>
    </citation>
    <scope>NUCLEOTIDE SEQUENCE [LARGE SCALE GENOMIC DNA]</scope>
    <source>
        <strain evidence="7 8">CRIS 21A-A</strain>
    </source>
</reference>
<dbReference type="PANTHER" id="PTHR42852:SF6">
    <property type="entry name" value="THIOL:DISULFIDE INTERCHANGE PROTEIN DSBE"/>
    <property type="match status" value="1"/>
</dbReference>
<feature type="domain" description="Alkyl hydroperoxide reductase subunit C/ Thiol specific antioxidant" evidence="5">
    <location>
        <begin position="259"/>
        <end position="367"/>
    </location>
</feature>
<feature type="domain" description="DUF4369" evidence="6">
    <location>
        <begin position="29"/>
        <end position="122"/>
    </location>
</feature>
<evidence type="ECO:0000259" key="5">
    <source>
        <dbReference type="Pfam" id="PF00578"/>
    </source>
</evidence>
<keyword evidence="7" id="KW-0575">Peroxidase</keyword>
<dbReference type="SUPFAM" id="SSF52833">
    <property type="entry name" value="Thioredoxin-like"/>
    <property type="match status" value="1"/>
</dbReference>
<sequence length="384" mass="43565">MKKNIINKVFVGCCTLGMIMLASCAKEGFRIEGTISNAKDSVLFLEHNGLEGIAKIDSVKLDESGVFSFSGGRGDNPEFYRLRIADQIINIAIDSTEHIAVKAVYPQMATNYVIKGSADNEKVKELALKQINLQSRCQQLLAQRPELADSLIEVMLADYKRDITTNYIFKAPMKSYSYFALFQYVVINNQAVLIFDPSKDAKDTKVFGAVATSWDTYYPGTLRTQNLHNITIKGMKDERIVKARQKPIELKADVRGVIDLPLRDNMGNERHLTDFKGQVVLLDFHVFGMKGSTEYIMHLRDLYNKYHSRGLEIYMVSLDENQHFWKEQVANLPWVNVYDDKGVSQAYTATATTLPIIYLIDRGNNVVKNPSQIKNLDEEIQKLL</sequence>
<evidence type="ECO:0000256" key="4">
    <source>
        <dbReference type="ARBA" id="ARBA00023284"/>
    </source>
</evidence>
<organism evidence="7 8">
    <name type="scientific">Prevotella amnii CRIS 21A-A</name>
    <dbReference type="NCBI Taxonomy" id="679191"/>
    <lineage>
        <taxon>Bacteria</taxon>
        <taxon>Pseudomonadati</taxon>
        <taxon>Bacteroidota</taxon>
        <taxon>Bacteroidia</taxon>
        <taxon>Bacteroidales</taxon>
        <taxon>Prevotellaceae</taxon>
        <taxon>Prevotella</taxon>
    </lineage>
</organism>
<dbReference type="EC" id="1.11.1.15" evidence="7"/>
<dbReference type="Proteomes" id="UP000016016">
    <property type="component" value="Unassembled WGS sequence"/>
</dbReference>
<dbReference type="GO" id="GO:0030313">
    <property type="term" value="C:cell envelope"/>
    <property type="evidence" value="ECO:0007669"/>
    <property type="project" value="UniProtKB-SubCell"/>
</dbReference>
<name>E1GWK9_9BACT</name>
<keyword evidence="3" id="KW-1015">Disulfide bond</keyword>
<dbReference type="Pfam" id="PF00578">
    <property type="entry name" value="AhpC-TSA"/>
    <property type="match status" value="1"/>
</dbReference>
<dbReference type="AlphaFoldDB" id="E1GWK9"/>
<evidence type="ECO:0000313" key="8">
    <source>
        <dbReference type="Proteomes" id="UP000016016"/>
    </source>
</evidence>
<keyword evidence="2" id="KW-0201">Cytochrome c-type biogenesis</keyword>
<evidence type="ECO:0000256" key="2">
    <source>
        <dbReference type="ARBA" id="ARBA00022748"/>
    </source>
</evidence>
<gene>
    <name evidence="7" type="ORF">HMPREF9018_0500</name>
</gene>
<keyword evidence="4" id="KW-0676">Redox-active center</keyword>